<reference evidence="1 2" key="1">
    <citation type="submission" date="2018-06" db="EMBL/GenBank/DDBJ databases">
        <authorList>
            <consortium name="Pathogen Informatics"/>
            <person name="Doyle S."/>
        </authorList>
    </citation>
    <scope>NUCLEOTIDE SEQUENCE [LARGE SCALE GENOMIC DNA]</scope>
    <source>
        <strain evidence="1 2">NCTC12860</strain>
    </source>
</reference>
<evidence type="ECO:0000313" key="2">
    <source>
        <dbReference type="Proteomes" id="UP000253846"/>
    </source>
</evidence>
<proteinExistence type="predicted"/>
<protein>
    <submittedName>
        <fullName evidence="1">Uncharacterized protein</fullName>
    </submittedName>
</protein>
<dbReference type="Proteomes" id="UP000253846">
    <property type="component" value="Unassembled WGS sequence"/>
</dbReference>
<accession>A0A336NCU9</accession>
<sequence length="73" mass="8267">MLQIKPEFLMQALPHVAMFMKHGLQSERDLIGSMEFLAKMKGISFQALEEAKETIRKNVLSFVIKESTLGGLE</sequence>
<organism evidence="1 2">
    <name type="scientific">Bartonella grahamii</name>
    <dbReference type="NCBI Taxonomy" id="33045"/>
    <lineage>
        <taxon>Bacteria</taxon>
        <taxon>Pseudomonadati</taxon>
        <taxon>Pseudomonadota</taxon>
        <taxon>Alphaproteobacteria</taxon>
        <taxon>Hyphomicrobiales</taxon>
        <taxon>Bartonellaceae</taxon>
        <taxon>Bartonella</taxon>
    </lineage>
</organism>
<evidence type="ECO:0000313" key="1">
    <source>
        <dbReference type="EMBL" id="SSZ39479.1"/>
    </source>
</evidence>
<dbReference type="AlphaFoldDB" id="A0A336NCU9"/>
<dbReference type="EMBL" id="UFTD01000001">
    <property type="protein sequence ID" value="SSZ39479.1"/>
    <property type="molecule type" value="Genomic_DNA"/>
</dbReference>
<name>A0A336NCU9_BARGR</name>
<gene>
    <name evidence="1" type="ORF">NCTC12860_00694</name>
</gene>